<dbReference type="Proteomes" id="UP000008212">
    <property type="component" value="Chromosome"/>
</dbReference>
<dbReference type="AlphaFoldDB" id="Q73KY5"/>
<protein>
    <submittedName>
        <fullName evidence="1">Uncharacterized protein</fullName>
    </submittedName>
</protein>
<accession>Q73KY5</accession>
<dbReference type="PaxDb" id="243275-TDE_2082"/>
<dbReference type="HOGENOM" id="CLU_3391914_0_0_12"/>
<gene>
    <name evidence="1" type="ordered locus">TDE_2082</name>
</gene>
<dbReference type="KEGG" id="tde:TDE_2082"/>
<name>Q73KY5_TREDE</name>
<proteinExistence type="predicted"/>
<reference evidence="1 2" key="1">
    <citation type="journal article" date="2004" name="Proc. Natl. Acad. Sci. U.S.A.">
        <title>Comparison of the genome of the oral pathogen Treponema denticola with other spirochete genomes.</title>
        <authorList>
            <person name="Seshadri R."/>
            <person name="Myers G.S."/>
            <person name="Tettelin H."/>
            <person name="Eisen J.A."/>
            <person name="Heidelberg J.F."/>
            <person name="Dodson R.J."/>
            <person name="Davidsen T.M."/>
            <person name="DeBoy R.T."/>
            <person name="Fouts D.E."/>
            <person name="Haft D.H."/>
            <person name="Selengut J."/>
            <person name="Ren Q."/>
            <person name="Brinkac L.M."/>
            <person name="Madupu R."/>
            <person name="Kolonay J."/>
            <person name="Durkin S.A."/>
            <person name="Daugherty S.C."/>
            <person name="Shetty J."/>
            <person name="Shvartsbeyn A."/>
            <person name="Gebregeorgis E."/>
            <person name="Geer K."/>
            <person name="Tsegaye G."/>
            <person name="Malek J."/>
            <person name="Ayodeji B."/>
            <person name="Shatsman S."/>
            <person name="McLeod M.P."/>
            <person name="Smajs D."/>
            <person name="Howell J.K."/>
            <person name="Pal S."/>
            <person name="Amin A."/>
            <person name="Vashisth P."/>
            <person name="McNeill T.Z."/>
            <person name="Xiang Q."/>
            <person name="Sodergren E."/>
            <person name="Baca E."/>
            <person name="Weinstock G.M."/>
            <person name="Norris S.J."/>
            <person name="Fraser C.M."/>
            <person name="Paulsen I.T."/>
        </authorList>
    </citation>
    <scope>NUCLEOTIDE SEQUENCE [LARGE SCALE GENOMIC DNA]</scope>
    <source>
        <strain evidence="2">ATCC 35405 / DSM 14222 / CIP 103919 / JCM 8153 / KCTC 15104</strain>
    </source>
</reference>
<keyword evidence="2" id="KW-1185">Reference proteome</keyword>
<evidence type="ECO:0000313" key="1">
    <source>
        <dbReference type="EMBL" id="AAS12602.1"/>
    </source>
</evidence>
<sequence>MQFIGLFSLTKLINCNRCFQAYLYISKAIFIL</sequence>
<dbReference type="EMBL" id="AE017226">
    <property type="protein sequence ID" value="AAS12602.1"/>
    <property type="molecule type" value="Genomic_DNA"/>
</dbReference>
<organism evidence="1 2">
    <name type="scientific">Treponema denticola (strain ATCC 35405 / DSM 14222 / CIP 103919 / JCM 8153 / KCTC 15104)</name>
    <dbReference type="NCBI Taxonomy" id="243275"/>
    <lineage>
        <taxon>Bacteria</taxon>
        <taxon>Pseudomonadati</taxon>
        <taxon>Spirochaetota</taxon>
        <taxon>Spirochaetia</taxon>
        <taxon>Spirochaetales</taxon>
        <taxon>Treponemataceae</taxon>
        <taxon>Treponema</taxon>
    </lineage>
</organism>
<evidence type="ECO:0000313" key="2">
    <source>
        <dbReference type="Proteomes" id="UP000008212"/>
    </source>
</evidence>